<dbReference type="EMBL" id="AQRA01000006">
    <property type="protein sequence ID" value="EZH73064.1"/>
    <property type="molecule type" value="Genomic_DNA"/>
</dbReference>
<dbReference type="SUPFAM" id="SSF69754">
    <property type="entry name" value="Ribosome binding protein Y (YfiA homologue)"/>
    <property type="match status" value="1"/>
</dbReference>
<dbReference type="Gene3D" id="3.30.160.100">
    <property type="entry name" value="Ribosome hibernation promotion factor-like"/>
    <property type="match status" value="1"/>
</dbReference>
<proteinExistence type="predicted"/>
<organism evidence="1 2">
    <name type="scientific">Aquimarina atlantica</name>
    <dbReference type="NCBI Taxonomy" id="1317122"/>
    <lineage>
        <taxon>Bacteria</taxon>
        <taxon>Pseudomonadati</taxon>
        <taxon>Bacteroidota</taxon>
        <taxon>Flavobacteriia</taxon>
        <taxon>Flavobacteriales</taxon>
        <taxon>Flavobacteriaceae</taxon>
        <taxon>Aquimarina</taxon>
    </lineage>
</organism>
<dbReference type="InterPro" id="IPR003489">
    <property type="entry name" value="RHF/RaiA"/>
</dbReference>
<dbReference type="Pfam" id="PF02482">
    <property type="entry name" value="Ribosomal_S30AE"/>
    <property type="match status" value="1"/>
</dbReference>
<dbReference type="AlphaFoldDB" id="A0A023BT16"/>
<dbReference type="RefSeq" id="WP_025665924.1">
    <property type="nucleotide sequence ID" value="NZ_AQRA01000006.1"/>
</dbReference>
<dbReference type="OrthoDB" id="9808702at2"/>
<evidence type="ECO:0000313" key="1">
    <source>
        <dbReference type="EMBL" id="EZH73064.1"/>
    </source>
</evidence>
<dbReference type="eggNOG" id="COG1544">
    <property type="taxonomic scope" value="Bacteria"/>
</dbReference>
<dbReference type="CDD" id="cd00552">
    <property type="entry name" value="RaiA"/>
    <property type="match status" value="1"/>
</dbReference>
<dbReference type="NCBIfam" id="TIGR00741">
    <property type="entry name" value="yfiA"/>
    <property type="match status" value="1"/>
</dbReference>
<name>A0A023BT16_9FLAO</name>
<protein>
    <submittedName>
        <fullName evidence="1">RNA polymerase subunit sigma-54</fullName>
    </submittedName>
</protein>
<dbReference type="InterPro" id="IPR036567">
    <property type="entry name" value="RHF-like"/>
</dbReference>
<dbReference type="Proteomes" id="UP000023541">
    <property type="component" value="Unassembled WGS sequence"/>
</dbReference>
<dbReference type="STRING" id="1317122.ATO12_18790"/>
<keyword evidence="2" id="KW-1185">Reference proteome</keyword>
<comment type="caution">
    <text evidence="1">The sequence shown here is derived from an EMBL/GenBank/DDBJ whole genome shotgun (WGS) entry which is preliminary data.</text>
</comment>
<sequence length="100" mass="11647">MKVNLQSVNFNVDQKLVNFTQTKLDKLETHFNRIIHADVFLKVMNTSSKENKITEILLSVPGDEFMIKKINKSFEEGVDECVSSLERQLRKRKEKLNAHV</sequence>
<evidence type="ECO:0000313" key="2">
    <source>
        <dbReference type="Proteomes" id="UP000023541"/>
    </source>
</evidence>
<gene>
    <name evidence="1" type="ORF">ATO12_18790</name>
</gene>
<reference evidence="1 2" key="1">
    <citation type="submission" date="2014-04" db="EMBL/GenBank/DDBJ databases">
        <title>Aquimarina sp. 22II-S11-z7 Genome Sequencing.</title>
        <authorList>
            <person name="Lai Q."/>
        </authorList>
    </citation>
    <scope>NUCLEOTIDE SEQUENCE [LARGE SCALE GENOMIC DNA]</scope>
    <source>
        <strain evidence="1 2">22II-S11-z7</strain>
    </source>
</reference>
<accession>A0A023BT16</accession>